<gene>
    <name evidence="1" type="ordered locus">Mar181_0487</name>
</gene>
<dbReference type="GO" id="GO:0016740">
    <property type="term" value="F:transferase activity"/>
    <property type="evidence" value="ECO:0007669"/>
    <property type="project" value="UniProtKB-KW"/>
</dbReference>
<name>F6CZN8_MARPP</name>
<keyword evidence="1" id="KW-0808">Transferase</keyword>
<dbReference type="Proteomes" id="UP000009230">
    <property type="component" value="Chromosome"/>
</dbReference>
<dbReference type="RefSeq" id="WP_013795026.1">
    <property type="nucleotide sequence ID" value="NC_015559.1"/>
</dbReference>
<accession>F6CZN8</accession>
<organism evidence="1 2">
    <name type="scientific">Marinomonas posidonica (strain CECT 7376 / NCIMB 14433 / IVIA-Po-181)</name>
    <dbReference type="NCBI Taxonomy" id="491952"/>
    <lineage>
        <taxon>Bacteria</taxon>
        <taxon>Pseudomonadati</taxon>
        <taxon>Pseudomonadota</taxon>
        <taxon>Gammaproteobacteria</taxon>
        <taxon>Oceanospirillales</taxon>
        <taxon>Oceanospirillaceae</taxon>
        <taxon>Marinomonas</taxon>
    </lineage>
</organism>
<reference evidence="1 2" key="1">
    <citation type="journal article" date="2012" name="Stand. Genomic Sci.">
        <title>Complete genome sequence of Marinomonas posidonica type strain (IVIA-Po-181(T)).</title>
        <authorList>
            <person name="Lucas-Elio P."/>
            <person name="Goodwin L."/>
            <person name="Woyke T."/>
            <person name="Pitluck S."/>
            <person name="Nolan M."/>
            <person name="Kyrpides N.C."/>
            <person name="Detter J.C."/>
            <person name="Copeland A."/>
            <person name="Lu M."/>
            <person name="Bruce D."/>
            <person name="Detter C."/>
            <person name="Tapia R."/>
            <person name="Han S."/>
            <person name="Land M.L."/>
            <person name="Ivanova N."/>
            <person name="Mikhailova N."/>
            <person name="Johnston A.W."/>
            <person name="Sanchez-Amat A."/>
        </authorList>
    </citation>
    <scope>NUCLEOTIDE SEQUENCE [LARGE SCALE GENOMIC DNA]</scope>
    <source>
        <strain evidence="2">CECT 7376 / NCIMB 14433 / IVIA-Po-181</strain>
    </source>
</reference>
<dbReference type="STRING" id="491952.Mar181_0487"/>
<dbReference type="KEGG" id="mpc:Mar181_0487"/>
<evidence type="ECO:0000313" key="1">
    <source>
        <dbReference type="EMBL" id="AEF53549.1"/>
    </source>
</evidence>
<sequence length="324" mass="37653">MIKTVFLDGQGLGNQLWVYAAAQAIAKHTGRVHVIDNLDKFKGKDFLTLDYELDPHPELAVDNFNERLFYDPEIKYFSSTYDSRVENFPSRVALFGLFQSEKYFYGQEDKLKEWIKVSEHISNLERNYSDVLVLNIRGGEYKRHKKLILPKSYWEKAILKMRELKGKQEILIVTDDNEYANSLFPQYEVLKGGVAECYSALRGAGSIVVSNSSFSYFPIKTRLDKPIVIAPEHWARFGDEKRKWAMPSNIYKDWNWMTHAGELKTYEDCIGDAELIASFYEREYSLSVPLSMGIGLPWTRHIPLDLKKPVKFFLSKAFPRKFGR</sequence>
<dbReference type="AlphaFoldDB" id="F6CZN8"/>
<dbReference type="HOGENOM" id="CLU_782346_0_0_6"/>
<keyword evidence="2" id="KW-1185">Reference proteome</keyword>
<evidence type="ECO:0000313" key="2">
    <source>
        <dbReference type="Proteomes" id="UP000009230"/>
    </source>
</evidence>
<proteinExistence type="predicted"/>
<protein>
    <submittedName>
        <fullName evidence="1">Glycosyl transferase GT11 family protein</fullName>
    </submittedName>
</protein>
<dbReference type="EMBL" id="CP002771">
    <property type="protein sequence ID" value="AEF53549.1"/>
    <property type="molecule type" value="Genomic_DNA"/>
</dbReference>
<dbReference type="eggNOG" id="ENOG5033PZT">
    <property type="taxonomic scope" value="Bacteria"/>
</dbReference>